<comment type="caution">
    <text evidence="1">The sequence shown here is derived from an EMBL/GenBank/DDBJ whole genome shotgun (WGS) entry which is preliminary data.</text>
</comment>
<dbReference type="EMBL" id="AKHY01000214">
    <property type="protein sequence ID" value="EIT72777.1"/>
    <property type="molecule type" value="Genomic_DNA"/>
</dbReference>
<evidence type="ECO:0000313" key="2">
    <source>
        <dbReference type="Proteomes" id="UP000002812"/>
    </source>
</evidence>
<reference evidence="1 2" key="1">
    <citation type="journal article" date="2012" name="Eukaryot. Cell">
        <title>Draft genome sequence of Aspergillus oryzae strain 3.042.</title>
        <authorList>
            <person name="Zhao G."/>
            <person name="Yao Y."/>
            <person name="Qi W."/>
            <person name="Wang C."/>
            <person name="Hou L."/>
            <person name="Zeng B."/>
            <person name="Cao X."/>
        </authorList>
    </citation>
    <scope>NUCLEOTIDE SEQUENCE [LARGE SCALE GENOMIC DNA]</scope>
    <source>
        <strain evidence="1 2">3.042</strain>
    </source>
</reference>
<accession>I7ZLV1</accession>
<evidence type="ECO:0000313" key="1">
    <source>
        <dbReference type="EMBL" id="EIT72777.1"/>
    </source>
</evidence>
<organism evidence="1 2">
    <name type="scientific">Aspergillus oryzae (strain 3.042)</name>
    <name type="common">Yellow koji mold</name>
    <dbReference type="NCBI Taxonomy" id="1160506"/>
    <lineage>
        <taxon>Eukaryota</taxon>
        <taxon>Fungi</taxon>
        <taxon>Dikarya</taxon>
        <taxon>Ascomycota</taxon>
        <taxon>Pezizomycotina</taxon>
        <taxon>Eurotiomycetes</taxon>
        <taxon>Eurotiomycetidae</taxon>
        <taxon>Eurotiales</taxon>
        <taxon>Aspergillaceae</taxon>
        <taxon>Aspergillus</taxon>
        <taxon>Aspergillus subgen. Circumdati</taxon>
    </lineage>
</organism>
<proteinExistence type="predicted"/>
<dbReference type="OrthoDB" id="10426901at2759"/>
<dbReference type="HOGENOM" id="CLU_2276880_0_0_1"/>
<gene>
    <name evidence="1" type="ORF">Ao3042_01078</name>
</gene>
<dbReference type="AlphaFoldDB" id="I7ZLV1"/>
<reference evidence="2" key="2">
    <citation type="submission" date="2012-06" db="EMBL/GenBank/DDBJ databases">
        <title>Comparative genomic analyses of Aspergillus oryzae 3.042 and A. oryzae RIB40 for soy-sauce fermentation.</title>
        <authorList>
            <person name="Zhao G."/>
            <person name="Hou L."/>
            <person name="Wang C."/>
            <person name="Cao X."/>
        </authorList>
    </citation>
    <scope>NUCLEOTIDE SEQUENCE [LARGE SCALE GENOMIC DNA]</scope>
    <source>
        <strain evidence="2">3.042</strain>
    </source>
</reference>
<protein>
    <submittedName>
        <fullName evidence="1">Uncharacterized protein</fullName>
    </submittedName>
</protein>
<name>I7ZLV1_ASPO3</name>
<sequence length="102" mass="11210">MALHGVFNVIPGALLLDARGAKNRYSMMLSSRLSEVSGMMSALSVTNAVLSLGRMVDILSEKASPKEQQKAASLEDQSSYLNSEKARFYHLNEVLLTYLQCL</sequence>
<dbReference type="Proteomes" id="UP000002812">
    <property type="component" value="Unassembled WGS sequence"/>
</dbReference>